<name>A0A060HMV4_9ARCH</name>
<reference evidence="1 2" key="1">
    <citation type="journal article" date="2014" name="Int. J. Syst. Evol. Microbiol.">
        <title>Nitrososphaera viennensis gen. nov., sp. nov., an aerobic and mesophilic, ammonia-oxidizing archaeon from soil and a member of the archaeal phylum Thaumarchaeota.</title>
        <authorList>
            <person name="Stieglmeier M."/>
            <person name="Klingl A."/>
            <person name="Alves R.J."/>
            <person name="Rittmann S.K."/>
            <person name="Melcher M."/>
            <person name="Leisch N."/>
            <person name="Schleper C."/>
        </authorList>
    </citation>
    <scope>NUCLEOTIDE SEQUENCE [LARGE SCALE GENOMIC DNA]</scope>
    <source>
        <strain evidence="1">EN76</strain>
    </source>
</reference>
<dbReference type="Gene3D" id="2.30.42.10">
    <property type="match status" value="1"/>
</dbReference>
<dbReference type="STRING" id="926571.NVIE_022040"/>
<dbReference type="EMBL" id="CP007536">
    <property type="protein sequence ID" value="AIC16465.1"/>
    <property type="molecule type" value="Genomic_DNA"/>
</dbReference>
<gene>
    <name evidence="1" type="ORF">NVIE_022040</name>
</gene>
<evidence type="ECO:0008006" key="3">
    <source>
        <dbReference type="Google" id="ProtNLM"/>
    </source>
</evidence>
<accession>A0A060HMV4</accession>
<protein>
    <recommendedName>
        <fullName evidence="3">PDZ domain-containing protein</fullName>
    </recommendedName>
</protein>
<proteinExistence type="predicted"/>
<dbReference type="HOGENOM" id="CLU_502165_0_0_2"/>
<evidence type="ECO:0000313" key="2">
    <source>
        <dbReference type="Proteomes" id="UP000027093"/>
    </source>
</evidence>
<dbReference type="RefSeq" id="WP_075055217.1">
    <property type="nucleotide sequence ID" value="NZ_CP007536.1"/>
</dbReference>
<evidence type="ECO:0000313" key="1">
    <source>
        <dbReference type="EMBL" id="AIC16465.1"/>
    </source>
</evidence>
<dbReference type="InterPro" id="IPR036034">
    <property type="entry name" value="PDZ_sf"/>
</dbReference>
<dbReference type="OrthoDB" id="373927at2157"/>
<sequence length="542" mass="61319">MSVELVRTDNSSLLTGIKTDAVLYSETPGFRVTWIEWDSDFRNSGLQIQDLVVSVDGNSLDPFLKPGKMSPGIGQYGEYMYWQQVGAKPDQEITLGVLRNGGEKVEIKGKIHASRFYYDRQGRPAMAPGGPARLFPKDDFSDAWSSWYEKFVWKLSYLLDGAWDRHNINSRQELKEQEEHKGRIDFLLKNYPGPFADAVLADWTAAINLLKGKKADDVDLEYKELGAKRVELVKQEAAKAWNAFKGEISAQTIPVFPAARIDSRDQFAGKIVELPWITPRDNIINDLGKTYAVVGSQYDGYYFVLLSSPEVYRFYDAMYRYKAQVNPRLGERYQYVGRITDEPRMITFRGSPVSGLLVRALAGRAGDEELFVDMRKTNEKGKSDFAGEAAIKPSAASMPGDGASPAQVMGEMIRAVKFADEDSWKKLFAGWRAITYDDGHSVLDSSYAPSSYSLSSEWERSRQAITGSVYDVRVDKVGRVRRIIKSDPETNLPSVDEVTVFLDHYGLFDGEYRTFLNLNVHRRWTLQRLNEGPWKITSVQSI</sequence>
<dbReference type="Proteomes" id="UP000027093">
    <property type="component" value="Chromosome"/>
</dbReference>
<dbReference type="GeneID" id="74947446"/>
<dbReference type="KEGG" id="nvn:NVIE_022040"/>
<dbReference type="AlphaFoldDB" id="A0A060HMV4"/>
<organism evidence="1 2">
    <name type="scientific">Nitrososphaera viennensis EN76</name>
    <dbReference type="NCBI Taxonomy" id="926571"/>
    <lineage>
        <taxon>Archaea</taxon>
        <taxon>Nitrososphaerota</taxon>
        <taxon>Nitrososphaeria</taxon>
        <taxon>Nitrososphaerales</taxon>
        <taxon>Nitrososphaeraceae</taxon>
        <taxon>Nitrososphaera</taxon>
    </lineage>
</organism>
<keyword evidence="2" id="KW-1185">Reference proteome</keyword>